<name>A0A6P7GDV4_DIAVI</name>
<reference evidence="5" key="1">
    <citation type="submission" date="2025-04" db="UniProtKB">
        <authorList>
            <consortium name="RefSeq"/>
        </authorList>
    </citation>
    <scope>IDENTIFICATION</scope>
    <source>
        <tissue evidence="5">Whole insect</tissue>
    </source>
</reference>
<organism evidence="5">
    <name type="scientific">Diabrotica virgifera virgifera</name>
    <name type="common">western corn rootworm</name>
    <dbReference type="NCBI Taxonomy" id="50390"/>
    <lineage>
        <taxon>Eukaryota</taxon>
        <taxon>Metazoa</taxon>
        <taxon>Ecdysozoa</taxon>
        <taxon>Arthropoda</taxon>
        <taxon>Hexapoda</taxon>
        <taxon>Insecta</taxon>
        <taxon>Pterygota</taxon>
        <taxon>Neoptera</taxon>
        <taxon>Endopterygota</taxon>
        <taxon>Coleoptera</taxon>
        <taxon>Polyphaga</taxon>
        <taxon>Cucujiformia</taxon>
        <taxon>Chrysomeloidea</taxon>
        <taxon>Chrysomelidae</taxon>
        <taxon>Galerucinae</taxon>
        <taxon>Diabroticina</taxon>
        <taxon>Diabroticites</taxon>
        <taxon>Diabrotica</taxon>
    </lineage>
</organism>
<feature type="region of interest" description="Disordered" evidence="2">
    <location>
        <begin position="1"/>
        <end position="44"/>
    </location>
</feature>
<keyword evidence="1" id="KW-0175">Coiled coil</keyword>
<evidence type="ECO:0000313" key="3">
    <source>
        <dbReference type="EnsemblMetazoa" id="XP_028142325.1"/>
    </source>
</evidence>
<sequence length="126" mass="14774">MDNNLGELQEHDVVITTRQTPQSHVSRGSASIRSRRSRQNRIRKRKACQIEKMRLDRKLYYIKKLEIETQKLEEMKRRNEAHEEANEILKTKNKILQEANAIMKTIKCKCNCNCTPNNSLGLPIII</sequence>
<feature type="coiled-coil region" evidence="1">
    <location>
        <begin position="62"/>
        <end position="99"/>
    </location>
</feature>
<dbReference type="RefSeq" id="XP_028142325.1">
    <property type="nucleotide sequence ID" value="XM_028286524.1"/>
</dbReference>
<evidence type="ECO:0000256" key="1">
    <source>
        <dbReference type="SAM" id="Coils"/>
    </source>
</evidence>
<protein>
    <submittedName>
        <fullName evidence="5">Uncharacterized protein LOC114336192</fullName>
    </submittedName>
</protein>
<dbReference type="EnsemblMetazoa" id="XM_028286524.2">
    <property type="protein sequence ID" value="XP_028142325.1"/>
    <property type="gene ID" value="LOC114336192"/>
</dbReference>
<evidence type="ECO:0000313" key="5">
    <source>
        <dbReference type="RefSeq" id="XP_028142325.1"/>
    </source>
</evidence>
<accession>A0A6P7GDV4</accession>
<dbReference type="AlphaFoldDB" id="A0A6P7GDV4"/>
<evidence type="ECO:0000256" key="2">
    <source>
        <dbReference type="SAM" id="MobiDB-lite"/>
    </source>
</evidence>
<keyword evidence="4" id="KW-1185">Reference proteome</keyword>
<dbReference type="KEGG" id="dvv:114336192"/>
<dbReference type="InParanoid" id="A0A6P7GDV4"/>
<feature type="compositionally biased region" description="Basic residues" evidence="2">
    <location>
        <begin position="33"/>
        <end position="44"/>
    </location>
</feature>
<proteinExistence type="predicted"/>
<feature type="compositionally biased region" description="Polar residues" evidence="2">
    <location>
        <begin position="16"/>
        <end position="25"/>
    </location>
</feature>
<evidence type="ECO:0000313" key="4">
    <source>
        <dbReference type="Proteomes" id="UP001652700"/>
    </source>
</evidence>
<dbReference type="GeneID" id="114336192"/>
<reference evidence="3" key="2">
    <citation type="submission" date="2025-05" db="UniProtKB">
        <authorList>
            <consortium name="EnsemblMetazoa"/>
        </authorList>
    </citation>
    <scope>IDENTIFICATION</scope>
</reference>
<gene>
    <name evidence="5" type="primary">LOC114336192</name>
</gene>
<dbReference type="Proteomes" id="UP001652700">
    <property type="component" value="Unplaced"/>
</dbReference>